<feature type="domain" description="Cytochrome c" evidence="7">
    <location>
        <begin position="19"/>
        <end position="117"/>
    </location>
</feature>
<dbReference type="InterPro" id="IPR036909">
    <property type="entry name" value="Cyt_c-like_dom_sf"/>
</dbReference>
<keyword evidence="9" id="KW-1185">Reference proteome</keyword>
<gene>
    <name evidence="8" type="ORF">CP49_10210</name>
</gene>
<dbReference type="InterPro" id="IPR009056">
    <property type="entry name" value="Cyt_c-like_dom"/>
</dbReference>
<reference evidence="8 9" key="1">
    <citation type="submission" date="2014-03" db="EMBL/GenBank/DDBJ databases">
        <title>Bradyrhizobium valentinum sp. nov., isolated from effective nodules of Lupinus mariae-josephae, a lupine endemic of basic-lime soils in Eastern Spain.</title>
        <authorList>
            <person name="Duran D."/>
            <person name="Rey L."/>
            <person name="Navarro A."/>
            <person name="Busquets A."/>
            <person name="Imperial J."/>
            <person name="Ruiz-Argueso T."/>
        </authorList>
    </citation>
    <scope>NUCLEOTIDE SEQUENCE [LARGE SCALE GENOMIC DNA]</scope>
    <source>
        <strain evidence="8 9">LmjM3</strain>
    </source>
</reference>
<evidence type="ECO:0000256" key="1">
    <source>
        <dbReference type="ARBA" id="ARBA00022448"/>
    </source>
</evidence>
<dbReference type="PRINTS" id="PR00604">
    <property type="entry name" value="CYTCHRMECIAB"/>
</dbReference>
<keyword evidence="4" id="KW-0249">Electron transport</keyword>
<evidence type="ECO:0000256" key="4">
    <source>
        <dbReference type="ARBA" id="ARBA00022982"/>
    </source>
</evidence>
<proteinExistence type="predicted"/>
<evidence type="ECO:0000256" key="2">
    <source>
        <dbReference type="ARBA" id="ARBA00022617"/>
    </source>
</evidence>
<sequence length="118" mass="12588">MMLACNGTLSGPLAAHAEGVTAAGEKIFAHCAPCHSTKPGENKVGPSLGGVFGRKSGTEPSYSYSSAVKGLNVTWDETTLDEWLRGPSKFAKGTKMIYSVPDEKDRRDVIAYLKTLPK</sequence>
<evidence type="ECO:0000256" key="6">
    <source>
        <dbReference type="PROSITE-ProRule" id="PRU00433"/>
    </source>
</evidence>
<keyword evidence="2 6" id="KW-0349">Heme</keyword>
<dbReference type="PANTHER" id="PTHR11961">
    <property type="entry name" value="CYTOCHROME C"/>
    <property type="match status" value="1"/>
</dbReference>
<organism evidence="8 9">
    <name type="scientific">Bradyrhizobium valentinum</name>
    <dbReference type="NCBI Taxonomy" id="1518501"/>
    <lineage>
        <taxon>Bacteria</taxon>
        <taxon>Pseudomonadati</taxon>
        <taxon>Pseudomonadota</taxon>
        <taxon>Alphaproteobacteria</taxon>
        <taxon>Hyphomicrobiales</taxon>
        <taxon>Nitrobacteraceae</taxon>
        <taxon>Bradyrhizobium</taxon>
    </lineage>
</organism>
<keyword evidence="5 6" id="KW-0408">Iron</keyword>
<dbReference type="SUPFAM" id="SSF46626">
    <property type="entry name" value="Cytochrome c"/>
    <property type="match status" value="1"/>
</dbReference>
<dbReference type="Gene3D" id="1.10.760.10">
    <property type="entry name" value="Cytochrome c-like domain"/>
    <property type="match status" value="1"/>
</dbReference>
<dbReference type="InterPro" id="IPR002327">
    <property type="entry name" value="Cyt_c_1A/1B"/>
</dbReference>
<evidence type="ECO:0000313" key="8">
    <source>
        <dbReference type="EMBL" id="KRR03388.1"/>
    </source>
</evidence>
<comment type="caution">
    <text evidence="8">The sequence shown here is derived from an EMBL/GenBank/DDBJ whole genome shotgun (WGS) entry which is preliminary data.</text>
</comment>
<dbReference type="Pfam" id="PF00034">
    <property type="entry name" value="Cytochrom_C"/>
    <property type="match status" value="1"/>
</dbReference>
<evidence type="ECO:0000313" key="9">
    <source>
        <dbReference type="Proteomes" id="UP000051913"/>
    </source>
</evidence>
<dbReference type="GO" id="GO:0020037">
    <property type="term" value="F:heme binding"/>
    <property type="evidence" value="ECO:0007669"/>
    <property type="project" value="InterPro"/>
</dbReference>
<name>A0A0R3L629_9BRAD</name>
<evidence type="ECO:0000256" key="5">
    <source>
        <dbReference type="ARBA" id="ARBA00023004"/>
    </source>
</evidence>
<protein>
    <recommendedName>
        <fullName evidence="7">Cytochrome c domain-containing protein</fullName>
    </recommendedName>
</protein>
<dbReference type="GO" id="GO:0046872">
    <property type="term" value="F:metal ion binding"/>
    <property type="evidence" value="ECO:0007669"/>
    <property type="project" value="UniProtKB-KW"/>
</dbReference>
<dbReference type="GO" id="GO:0009055">
    <property type="term" value="F:electron transfer activity"/>
    <property type="evidence" value="ECO:0007669"/>
    <property type="project" value="InterPro"/>
</dbReference>
<accession>A0A0R3L629</accession>
<evidence type="ECO:0000256" key="3">
    <source>
        <dbReference type="ARBA" id="ARBA00022723"/>
    </source>
</evidence>
<keyword evidence="1" id="KW-0813">Transport</keyword>
<evidence type="ECO:0000259" key="7">
    <source>
        <dbReference type="PROSITE" id="PS51007"/>
    </source>
</evidence>
<keyword evidence="3 6" id="KW-0479">Metal-binding</keyword>
<dbReference type="AlphaFoldDB" id="A0A0R3L629"/>
<dbReference type="EMBL" id="LLXX01000141">
    <property type="protein sequence ID" value="KRR03388.1"/>
    <property type="molecule type" value="Genomic_DNA"/>
</dbReference>
<dbReference type="Proteomes" id="UP000051913">
    <property type="component" value="Unassembled WGS sequence"/>
</dbReference>
<dbReference type="PROSITE" id="PS51007">
    <property type="entry name" value="CYTC"/>
    <property type="match status" value="1"/>
</dbReference>